<accession>A0A7C3G632</accession>
<dbReference type="GO" id="GO:0010181">
    <property type="term" value="F:FMN binding"/>
    <property type="evidence" value="ECO:0007669"/>
    <property type="project" value="InterPro"/>
</dbReference>
<keyword evidence="2" id="KW-0560">Oxidoreductase</keyword>
<reference evidence="4" key="1">
    <citation type="journal article" date="2020" name="mSystems">
        <title>Genome- and Community-Level Interaction Insights into Carbon Utilization and Element Cycling Functions of Hydrothermarchaeota in Hydrothermal Sediment.</title>
        <authorList>
            <person name="Zhou Z."/>
            <person name="Liu Y."/>
            <person name="Xu W."/>
            <person name="Pan J."/>
            <person name="Luo Z.H."/>
            <person name="Li M."/>
        </authorList>
    </citation>
    <scope>NUCLEOTIDE SEQUENCE [LARGE SCALE GENOMIC DNA]</scope>
    <source>
        <strain evidence="4">HyVt-489</strain>
    </source>
</reference>
<comment type="similarity">
    <text evidence="1">Belongs to the non-flavoprotein flavin reductase family.</text>
</comment>
<feature type="non-terminal residue" evidence="4">
    <location>
        <position position="1"/>
    </location>
</feature>
<dbReference type="PANTHER" id="PTHR30466:SF11">
    <property type="entry name" value="FLAVIN-DEPENDENT MONOOXYGENASE, REDUCTASE SUBUNIT HSAB"/>
    <property type="match status" value="1"/>
</dbReference>
<dbReference type="Gene3D" id="2.30.110.10">
    <property type="entry name" value="Electron Transport, Fmn-binding Protein, Chain A"/>
    <property type="match status" value="1"/>
</dbReference>
<dbReference type="EMBL" id="DRMN01000421">
    <property type="protein sequence ID" value="HFB55573.1"/>
    <property type="molecule type" value="Genomic_DNA"/>
</dbReference>
<dbReference type="Proteomes" id="UP000886042">
    <property type="component" value="Unassembled WGS sequence"/>
</dbReference>
<dbReference type="InterPro" id="IPR002563">
    <property type="entry name" value="Flavin_Rdtase-like_dom"/>
</dbReference>
<evidence type="ECO:0000313" key="4">
    <source>
        <dbReference type="EMBL" id="HFB55573.1"/>
    </source>
</evidence>
<feature type="domain" description="Flavin reductase like" evidence="3">
    <location>
        <begin position="1"/>
        <end position="119"/>
    </location>
</feature>
<dbReference type="SMART" id="SM00903">
    <property type="entry name" value="Flavin_Reduct"/>
    <property type="match status" value="1"/>
</dbReference>
<dbReference type="InterPro" id="IPR050268">
    <property type="entry name" value="NADH-dep_flavin_reductase"/>
</dbReference>
<dbReference type="PANTHER" id="PTHR30466">
    <property type="entry name" value="FLAVIN REDUCTASE"/>
    <property type="match status" value="1"/>
</dbReference>
<dbReference type="AlphaFoldDB" id="A0A7C3G632"/>
<evidence type="ECO:0000256" key="1">
    <source>
        <dbReference type="ARBA" id="ARBA00008898"/>
    </source>
</evidence>
<comment type="caution">
    <text evidence="4">The sequence shown here is derived from an EMBL/GenBank/DDBJ whole genome shotgun (WGS) entry which is preliminary data.</text>
</comment>
<organism evidence="4">
    <name type="scientific">Hellea balneolensis</name>
    <dbReference type="NCBI Taxonomy" id="287478"/>
    <lineage>
        <taxon>Bacteria</taxon>
        <taxon>Pseudomonadati</taxon>
        <taxon>Pseudomonadota</taxon>
        <taxon>Alphaproteobacteria</taxon>
        <taxon>Maricaulales</taxon>
        <taxon>Robiginitomaculaceae</taxon>
        <taxon>Hellea</taxon>
    </lineage>
</organism>
<name>A0A7C3G632_9PROT</name>
<gene>
    <name evidence="4" type="ORF">ENJ46_06570</name>
</gene>
<evidence type="ECO:0000259" key="3">
    <source>
        <dbReference type="SMART" id="SM00903"/>
    </source>
</evidence>
<dbReference type="InterPro" id="IPR012349">
    <property type="entry name" value="Split_barrel_FMN-bd"/>
</dbReference>
<sequence length="124" mass="13832">SSFNSLSMDPPMILWSLAKSAYSLPAFKQARHFNVHVLSSDQDQISNNFSKKGSDKFKNIKYQNGLSDTPVLQDYAALFECETAHHYDGGDHVIIVGKVVAFQRNRKNPLLFHGGNYAGIDSLI</sequence>
<dbReference type="GO" id="GO:0042602">
    <property type="term" value="F:riboflavin reductase (NADPH) activity"/>
    <property type="evidence" value="ECO:0007669"/>
    <property type="project" value="TreeGrafter"/>
</dbReference>
<dbReference type="SUPFAM" id="SSF50475">
    <property type="entry name" value="FMN-binding split barrel"/>
    <property type="match status" value="1"/>
</dbReference>
<protein>
    <submittedName>
        <fullName evidence="4">Flavin reductase</fullName>
    </submittedName>
</protein>
<evidence type="ECO:0000256" key="2">
    <source>
        <dbReference type="ARBA" id="ARBA00023002"/>
    </source>
</evidence>
<dbReference type="Pfam" id="PF01613">
    <property type="entry name" value="Flavin_Reduct"/>
    <property type="match status" value="1"/>
</dbReference>
<proteinExistence type="inferred from homology"/>